<dbReference type="EMBL" id="KV440972">
    <property type="protein sequence ID" value="OAD79891.1"/>
    <property type="molecule type" value="Genomic_DNA"/>
</dbReference>
<name>A0A167QLR0_PHYB8</name>
<protein>
    <submittedName>
        <fullName evidence="2">Uncharacterized protein</fullName>
    </submittedName>
</protein>
<keyword evidence="1" id="KW-0812">Transmembrane</keyword>
<evidence type="ECO:0000313" key="3">
    <source>
        <dbReference type="Proteomes" id="UP000077315"/>
    </source>
</evidence>
<dbReference type="RefSeq" id="XP_018297931.1">
    <property type="nucleotide sequence ID" value="XM_018440406.1"/>
</dbReference>
<sequence>MSAEFWLYSVHAKESIKKNCLYSTQLIIMYSILWFLSIISPVTWAVLRKILFNDNNFTQSKLLGPYPFLVTIVTYVILLYLIRRCAISWYLVEQLSARIDTYSWLRQVPFFVILAWKHSYTSQKVVHAR</sequence>
<feature type="transmembrane region" description="Helical" evidence="1">
    <location>
        <begin position="64"/>
        <end position="82"/>
    </location>
</feature>
<dbReference type="InParanoid" id="A0A167QLR0"/>
<keyword evidence="1" id="KW-1133">Transmembrane helix</keyword>
<reference evidence="3" key="1">
    <citation type="submission" date="2015-06" db="EMBL/GenBank/DDBJ databases">
        <title>Expansion of signal transduction pathways in fungi by whole-genome duplication.</title>
        <authorList>
            <consortium name="DOE Joint Genome Institute"/>
            <person name="Corrochano L.M."/>
            <person name="Kuo A."/>
            <person name="Marcet-Houben M."/>
            <person name="Polaino S."/>
            <person name="Salamov A."/>
            <person name="Villalobos J.M."/>
            <person name="Alvarez M.I."/>
            <person name="Avalos J."/>
            <person name="Benito E.P."/>
            <person name="Benoit I."/>
            <person name="Burger G."/>
            <person name="Camino L.P."/>
            <person name="Canovas D."/>
            <person name="Cerda-Olmedo E."/>
            <person name="Cheng J.-F."/>
            <person name="Dominguez A."/>
            <person name="Elias M."/>
            <person name="Eslava A.P."/>
            <person name="Glaser F."/>
            <person name="Grimwood J."/>
            <person name="Gutierrez G."/>
            <person name="Heitman J."/>
            <person name="Henrissat B."/>
            <person name="Iturriaga E.A."/>
            <person name="Lang B.F."/>
            <person name="Lavin J.L."/>
            <person name="Lee S."/>
            <person name="Li W."/>
            <person name="Lindquist E."/>
            <person name="Lopez-Garcia S."/>
            <person name="Luque E.M."/>
            <person name="Marcos A.T."/>
            <person name="Martin J."/>
            <person name="McCluskey K."/>
            <person name="Medina H.R."/>
            <person name="Miralles-Duran A."/>
            <person name="Miyazaki A."/>
            <person name="Munoz-Torres E."/>
            <person name="Oguiza J.A."/>
            <person name="Ohm R."/>
            <person name="Olmedo M."/>
            <person name="Orejas M."/>
            <person name="Ortiz-Castellanos L."/>
            <person name="Pisabarro A.G."/>
            <person name="Rodriguez-Romero J."/>
            <person name="Ruiz-Herrera J."/>
            <person name="Ruiz-Vazquez R."/>
            <person name="Sanz C."/>
            <person name="Schackwitz W."/>
            <person name="Schmutz J."/>
            <person name="Shahriari M."/>
            <person name="Shelest E."/>
            <person name="Silva-Franco F."/>
            <person name="Soanes D."/>
            <person name="Syed K."/>
            <person name="Tagua V.G."/>
            <person name="Talbot N.J."/>
            <person name="Thon M."/>
            <person name="De vries R.P."/>
            <person name="Wiebenga A."/>
            <person name="Yadav J.S."/>
            <person name="Braun E.L."/>
            <person name="Baker S."/>
            <person name="Garre V."/>
            <person name="Horwitz B."/>
            <person name="Torres-Martinez S."/>
            <person name="Idnurm A."/>
            <person name="Herrera-Estrella A."/>
            <person name="Gabaldon T."/>
            <person name="Grigoriev I.V."/>
        </authorList>
    </citation>
    <scope>NUCLEOTIDE SEQUENCE [LARGE SCALE GENOMIC DNA]</scope>
    <source>
        <strain evidence="3">NRRL 1555(-)</strain>
    </source>
</reference>
<dbReference type="AlphaFoldDB" id="A0A167QLR0"/>
<feature type="transmembrane region" description="Helical" evidence="1">
    <location>
        <begin position="21"/>
        <end position="44"/>
    </location>
</feature>
<dbReference type="VEuPathDB" id="FungiDB:PHYBLDRAFT_58935"/>
<evidence type="ECO:0000256" key="1">
    <source>
        <dbReference type="SAM" id="Phobius"/>
    </source>
</evidence>
<organism evidence="2 3">
    <name type="scientific">Phycomyces blakesleeanus (strain ATCC 8743b / DSM 1359 / FGSC 10004 / NBRC 33097 / NRRL 1555)</name>
    <dbReference type="NCBI Taxonomy" id="763407"/>
    <lineage>
        <taxon>Eukaryota</taxon>
        <taxon>Fungi</taxon>
        <taxon>Fungi incertae sedis</taxon>
        <taxon>Mucoromycota</taxon>
        <taxon>Mucoromycotina</taxon>
        <taxon>Mucoromycetes</taxon>
        <taxon>Mucorales</taxon>
        <taxon>Phycomycetaceae</taxon>
        <taxon>Phycomyces</taxon>
    </lineage>
</organism>
<dbReference type="Proteomes" id="UP000077315">
    <property type="component" value="Unassembled WGS sequence"/>
</dbReference>
<accession>A0A167QLR0</accession>
<dbReference type="GeneID" id="29001312"/>
<keyword evidence="3" id="KW-1185">Reference proteome</keyword>
<keyword evidence="1" id="KW-0472">Membrane</keyword>
<gene>
    <name evidence="2" type="ORF">PHYBLDRAFT_58935</name>
</gene>
<proteinExistence type="predicted"/>
<evidence type="ECO:0000313" key="2">
    <source>
        <dbReference type="EMBL" id="OAD79891.1"/>
    </source>
</evidence>